<gene>
    <name evidence="4" type="ORF">BXZ70DRAFT_922388</name>
</gene>
<feature type="region of interest" description="Disordered" evidence="2">
    <location>
        <begin position="72"/>
        <end position="101"/>
    </location>
</feature>
<feature type="compositionally biased region" description="Low complexity" evidence="2">
    <location>
        <begin position="411"/>
        <end position="422"/>
    </location>
</feature>
<evidence type="ECO:0000256" key="2">
    <source>
        <dbReference type="SAM" id="MobiDB-lite"/>
    </source>
</evidence>
<accession>A0A8K0UVY5</accession>
<organism evidence="4 5">
    <name type="scientific">Cristinia sonorae</name>
    <dbReference type="NCBI Taxonomy" id="1940300"/>
    <lineage>
        <taxon>Eukaryota</taxon>
        <taxon>Fungi</taxon>
        <taxon>Dikarya</taxon>
        <taxon>Basidiomycota</taxon>
        <taxon>Agaricomycotina</taxon>
        <taxon>Agaricomycetes</taxon>
        <taxon>Agaricomycetidae</taxon>
        <taxon>Agaricales</taxon>
        <taxon>Pleurotineae</taxon>
        <taxon>Stephanosporaceae</taxon>
        <taxon>Cristinia</taxon>
    </lineage>
</organism>
<feature type="compositionally biased region" description="Acidic residues" evidence="2">
    <location>
        <begin position="534"/>
        <end position="545"/>
    </location>
</feature>
<sequence length="545" mass="58617">MASFLSTVKPFLPKQYAGQLDSLDPTLLDAILRFSTGGPCPSDADATTHTQWSKQQQPAVAALERLKSTFNHKRTRDDDDTTGQPDLKRVRSSSDVPQDDKPLYTLHSISVSTPVRKKVNITIHKSSIRFNNVVTNETETSIPISLLKRAFILPTTGKTKPHWTVLIMSFDTPFPTGKAAVGVNKEDQPQIMFGVDDEPPPFFTIDHSVSDEPTSHPKGTSILPFLKQFLSHLPFDPLIPTTEVFRSTVMKGTGGDGVAGVTGHLNAKPGTLWFLSEGILWDAKPIEFWALSDIVGGRSGGKGQVDVDLGGAEGVRTISPTGRDCSVHITRKVVVASADGEEEGGEEEEVHVEKDIRSVDGREQDGIARWVKKHKHLFGVAPVVDETGMTVGAKVAQAEEDGSDEDDSDFEGSSSDGGSPTSDSDEESEDDGGGASGDDARSEDLGSGSEASDEEEDEEDGEAEAEGEVEVEEGDEADDEEEEELDPAHHPLLQPGAMPRMSRAAVNAVIEMVQDDLMGGGTSLERRAANDAGESGDEEEDELED</sequence>
<feature type="compositionally biased region" description="Acidic residues" evidence="2">
    <location>
        <begin position="398"/>
        <end position="410"/>
    </location>
</feature>
<feature type="region of interest" description="Disordered" evidence="2">
    <location>
        <begin position="397"/>
        <end position="499"/>
    </location>
</feature>
<feature type="region of interest" description="Disordered" evidence="2">
    <location>
        <begin position="520"/>
        <end position="545"/>
    </location>
</feature>
<comment type="function">
    <text evidence="1">Component of the FACT complex, a general chromatin factor that acts to reorganize nucleosomes. The FACT complex is involved in multiple processes that require DNA as a template such as mRNA elongation, DNA replication and DNA repair. During transcription elongation the FACT complex acts as a histone chaperone that both destabilizes and restores nucleosomal structure. It facilitates the passage of RNA polymerase II and transcription by promoting the dissociation of one histone H2A-H2B dimer from the nucleosome, then subsequently promotes the reestablishment of the nucleosome following the passage of RNA polymerase II.</text>
</comment>
<dbReference type="Gene3D" id="2.30.29.30">
    <property type="entry name" value="Pleckstrin-homology domain (PH domain)/Phosphotyrosine-binding domain (PTB)"/>
    <property type="match status" value="1"/>
</dbReference>
<feature type="domain" description="Histone chaperone RTT106/FACT complex subunit SPT16-like middle" evidence="3">
    <location>
        <begin position="258"/>
        <end position="381"/>
    </location>
</feature>
<proteinExistence type="predicted"/>
<dbReference type="EMBL" id="JAEVFJ010000005">
    <property type="protein sequence ID" value="KAH8104788.1"/>
    <property type="molecule type" value="Genomic_DNA"/>
</dbReference>
<evidence type="ECO:0000256" key="1">
    <source>
        <dbReference type="ARBA" id="ARBA00025370"/>
    </source>
</evidence>
<keyword evidence="5" id="KW-1185">Reference proteome</keyword>
<dbReference type="Pfam" id="PF08512">
    <property type="entry name" value="Rttp106-like_middle"/>
    <property type="match status" value="1"/>
</dbReference>
<dbReference type="InterPro" id="IPR013719">
    <property type="entry name" value="RTT106/SPT16-like_middle_dom"/>
</dbReference>
<dbReference type="AlphaFoldDB" id="A0A8K0UVY5"/>
<evidence type="ECO:0000313" key="5">
    <source>
        <dbReference type="Proteomes" id="UP000813824"/>
    </source>
</evidence>
<dbReference type="SMART" id="SM01287">
    <property type="entry name" value="Rtt106"/>
    <property type="match status" value="1"/>
</dbReference>
<comment type="caution">
    <text evidence="4">The sequence shown here is derived from an EMBL/GenBank/DDBJ whole genome shotgun (WGS) entry which is preliminary data.</text>
</comment>
<feature type="compositionally biased region" description="Acidic residues" evidence="2">
    <location>
        <begin position="451"/>
        <end position="485"/>
    </location>
</feature>
<evidence type="ECO:0000313" key="4">
    <source>
        <dbReference type="EMBL" id="KAH8104788.1"/>
    </source>
</evidence>
<dbReference type="InterPro" id="IPR011993">
    <property type="entry name" value="PH-like_dom_sf"/>
</dbReference>
<reference evidence="4" key="1">
    <citation type="journal article" date="2021" name="New Phytol.">
        <title>Evolutionary innovations through gain and loss of genes in the ectomycorrhizal Boletales.</title>
        <authorList>
            <person name="Wu G."/>
            <person name="Miyauchi S."/>
            <person name="Morin E."/>
            <person name="Kuo A."/>
            <person name="Drula E."/>
            <person name="Varga T."/>
            <person name="Kohler A."/>
            <person name="Feng B."/>
            <person name="Cao Y."/>
            <person name="Lipzen A."/>
            <person name="Daum C."/>
            <person name="Hundley H."/>
            <person name="Pangilinan J."/>
            <person name="Johnson J."/>
            <person name="Barry K."/>
            <person name="LaButti K."/>
            <person name="Ng V."/>
            <person name="Ahrendt S."/>
            <person name="Min B."/>
            <person name="Choi I.G."/>
            <person name="Park H."/>
            <person name="Plett J.M."/>
            <person name="Magnuson J."/>
            <person name="Spatafora J.W."/>
            <person name="Nagy L.G."/>
            <person name="Henrissat B."/>
            <person name="Grigoriev I.V."/>
            <person name="Yang Z.L."/>
            <person name="Xu J."/>
            <person name="Martin F.M."/>
        </authorList>
    </citation>
    <scope>NUCLEOTIDE SEQUENCE</scope>
    <source>
        <strain evidence="4">KKN 215</strain>
    </source>
</reference>
<evidence type="ECO:0000259" key="3">
    <source>
        <dbReference type="SMART" id="SM01287"/>
    </source>
</evidence>
<dbReference type="Proteomes" id="UP000813824">
    <property type="component" value="Unassembled WGS sequence"/>
</dbReference>
<protein>
    <recommendedName>
        <fullName evidence="3">Histone chaperone RTT106/FACT complex subunit SPT16-like middle domain-containing protein</fullName>
    </recommendedName>
</protein>
<dbReference type="SUPFAM" id="SSF50729">
    <property type="entry name" value="PH domain-like"/>
    <property type="match status" value="1"/>
</dbReference>
<feature type="compositionally biased region" description="Acidic residues" evidence="2">
    <location>
        <begin position="423"/>
        <end position="432"/>
    </location>
</feature>
<name>A0A8K0UVY5_9AGAR</name>
<dbReference type="OrthoDB" id="75754at2759"/>